<keyword evidence="8" id="KW-0418">Kinase</keyword>
<proteinExistence type="inferred from homology"/>
<dbReference type="GO" id="GO:0005829">
    <property type="term" value="C:cytosol"/>
    <property type="evidence" value="ECO:0007669"/>
    <property type="project" value="TreeGrafter"/>
</dbReference>
<organism evidence="17 18">
    <name type="scientific">Clydaea vesicula</name>
    <dbReference type="NCBI Taxonomy" id="447962"/>
    <lineage>
        <taxon>Eukaryota</taxon>
        <taxon>Fungi</taxon>
        <taxon>Fungi incertae sedis</taxon>
        <taxon>Chytridiomycota</taxon>
        <taxon>Chytridiomycota incertae sedis</taxon>
        <taxon>Chytridiomycetes</taxon>
        <taxon>Lobulomycetales</taxon>
        <taxon>Lobulomycetaceae</taxon>
        <taxon>Clydaea</taxon>
    </lineage>
</organism>
<dbReference type="AlphaFoldDB" id="A0AAD5XTA8"/>
<dbReference type="InterPro" id="IPR000687">
    <property type="entry name" value="RIO_kinase"/>
</dbReference>
<dbReference type="InterPro" id="IPR015285">
    <property type="entry name" value="RIO2_wHTH_N"/>
</dbReference>
<evidence type="ECO:0000256" key="6">
    <source>
        <dbReference type="ARBA" id="ARBA00022723"/>
    </source>
</evidence>
<feature type="compositionally biased region" description="Low complexity" evidence="15">
    <location>
        <begin position="392"/>
        <end position="403"/>
    </location>
</feature>
<comment type="caution">
    <text evidence="17">The sequence shown here is derived from an EMBL/GenBank/DDBJ whole genome shotgun (WGS) entry which is preliminary data.</text>
</comment>
<feature type="region of interest" description="Disordered" evidence="15">
    <location>
        <begin position="338"/>
        <end position="365"/>
    </location>
</feature>
<evidence type="ECO:0000313" key="18">
    <source>
        <dbReference type="Proteomes" id="UP001211065"/>
    </source>
</evidence>
<comment type="catalytic activity">
    <reaction evidence="12">
        <text>L-seryl-[protein] + ATP = O-phospho-L-seryl-[protein] + ADP + H(+)</text>
        <dbReference type="Rhea" id="RHEA:17989"/>
        <dbReference type="Rhea" id="RHEA-COMP:9863"/>
        <dbReference type="Rhea" id="RHEA-COMP:11604"/>
        <dbReference type="ChEBI" id="CHEBI:15378"/>
        <dbReference type="ChEBI" id="CHEBI:29999"/>
        <dbReference type="ChEBI" id="CHEBI:30616"/>
        <dbReference type="ChEBI" id="CHEBI:83421"/>
        <dbReference type="ChEBI" id="CHEBI:456216"/>
        <dbReference type="EC" id="2.7.11.1"/>
    </reaction>
</comment>
<evidence type="ECO:0000256" key="15">
    <source>
        <dbReference type="SAM" id="MobiDB-lite"/>
    </source>
</evidence>
<dbReference type="SMART" id="SM00090">
    <property type="entry name" value="RIO"/>
    <property type="match status" value="1"/>
</dbReference>
<dbReference type="Pfam" id="PF09202">
    <property type="entry name" value="Rio2_N"/>
    <property type="match status" value="1"/>
</dbReference>
<comment type="similarity">
    <text evidence="2">Belongs to the protein kinase superfamily. RIO-type Ser/Thr kinase family.</text>
</comment>
<dbReference type="GO" id="GO:0005524">
    <property type="term" value="F:ATP binding"/>
    <property type="evidence" value="ECO:0007669"/>
    <property type="project" value="UniProtKB-KW"/>
</dbReference>
<dbReference type="GO" id="GO:0046872">
    <property type="term" value="F:metal ion binding"/>
    <property type="evidence" value="ECO:0007669"/>
    <property type="project" value="UniProtKB-KW"/>
</dbReference>
<feature type="domain" description="RIO kinase" evidence="16">
    <location>
        <begin position="65"/>
        <end position="289"/>
    </location>
</feature>
<dbReference type="InterPro" id="IPR018934">
    <property type="entry name" value="RIO_dom"/>
</dbReference>
<keyword evidence="4" id="KW-0723">Serine/threonine-protein kinase</keyword>
<dbReference type="PANTHER" id="PTHR45852:SF1">
    <property type="entry name" value="SERINE_THREONINE-PROTEIN KINASE RIO2"/>
    <property type="match status" value="1"/>
</dbReference>
<evidence type="ECO:0000256" key="4">
    <source>
        <dbReference type="ARBA" id="ARBA00022527"/>
    </source>
</evidence>
<dbReference type="FunFam" id="1.10.10.10:FF:000053">
    <property type="entry name" value="Serine/threonine-protein kinase RIO2"/>
    <property type="match status" value="1"/>
</dbReference>
<evidence type="ECO:0000313" key="17">
    <source>
        <dbReference type="EMBL" id="KAJ3211358.1"/>
    </source>
</evidence>
<keyword evidence="18" id="KW-1185">Reference proteome</keyword>
<dbReference type="Gene3D" id="1.10.10.10">
    <property type="entry name" value="Winged helix-like DNA-binding domain superfamily/Winged helix DNA-binding domain"/>
    <property type="match status" value="1"/>
</dbReference>
<name>A0AAD5XTA8_9FUNG</name>
<keyword evidence="10" id="KW-0460">Magnesium</keyword>
<evidence type="ECO:0000256" key="11">
    <source>
        <dbReference type="ARBA" id="ARBA00047899"/>
    </source>
</evidence>
<dbReference type="GO" id="GO:0004674">
    <property type="term" value="F:protein serine/threonine kinase activity"/>
    <property type="evidence" value="ECO:0007669"/>
    <property type="project" value="UniProtKB-KW"/>
</dbReference>
<evidence type="ECO:0000256" key="14">
    <source>
        <dbReference type="ARBA" id="ARBA00068837"/>
    </source>
</evidence>
<evidence type="ECO:0000256" key="12">
    <source>
        <dbReference type="ARBA" id="ARBA00048679"/>
    </source>
</evidence>
<evidence type="ECO:0000256" key="10">
    <source>
        <dbReference type="ARBA" id="ARBA00022842"/>
    </source>
</evidence>
<dbReference type="PANTHER" id="PTHR45852">
    <property type="entry name" value="SER/THR-PROTEIN KINASE RIO2"/>
    <property type="match status" value="1"/>
</dbReference>
<keyword evidence="9" id="KW-0067">ATP-binding</keyword>
<dbReference type="InterPro" id="IPR011009">
    <property type="entry name" value="Kinase-like_dom_sf"/>
</dbReference>
<feature type="region of interest" description="Disordered" evidence="15">
    <location>
        <begin position="495"/>
        <end position="515"/>
    </location>
</feature>
<dbReference type="Gene3D" id="1.10.510.10">
    <property type="entry name" value="Transferase(Phosphotransferase) domain 1"/>
    <property type="match status" value="1"/>
</dbReference>
<evidence type="ECO:0000256" key="13">
    <source>
        <dbReference type="ARBA" id="ARBA00068353"/>
    </source>
</evidence>
<evidence type="ECO:0000256" key="1">
    <source>
        <dbReference type="ARBA" id="ARBA00001946"/>
    </source>
</evidence>
<gene>
    <name evidence="17" type="ORF">HK099_008016</name>
</gene>
<evidence type="ECO:0000256" key="3">
    <source>
        <dbReference type="ARBA" id="ARBA00012513"/>
    </source>
</evidence>
<dbReference type="Pfam" id="PF01163">
    <property type="entry name" value="RIO1"/>
    <property type="match status" value="1"/>
</dbReference>
<dbReference type="CDD" id="cd05144">
    <property type="entry name" value="RIO2_C"/>
    <property type="match status" value="1"/>
</dbReference>
<evidence type="ECO:0000256" key="7">
    <source>
        <dbReference type="ARBA" id="ARBA00022741"/>
    </source>
</evidence>
<sequence>MKLDAKLIRYLDNDHFRVLTATEMGSRNHEVVPTKLITQLAQLKHGGTSKVIKNLAKNNLIAKVKNNMYDGYRLTYGGYDYLALKTLSRRGTVFSVGQKIGVGKESDIHIVANEDQEQIVLKLHRLGRLSFRNIKEKRDYLRNRKTTSWLYLARLAAMKEFAFMKCLYDHGFPVPKPIDQNRHCILMELIDALPLCQVQEVGDVGKLYSDLMNLIVRLSKSGLIHGDFNEFNLLITVEDQSPILIDFPQMVSTSHRNAQMYFERDVNCIRTFFEKRFGYVSQLFPTFKQSKPDEIGVGVLKDDTDRLDMEVNASGFSFKLQSELDEFQEILDMRKEDAGYNQEEPEDESDDEHAVNDEDASNPLEEDDIKELVEEFEKAVLDHGLTEDQNRSLLNLDTLSSSEENNEEGEDASSLNSENSDLENSDLQNINRLQRPHRDENSKKLPSALEKANGSKKSSKPAKVQLSKDEIKKRVGLNLKKKGDHGVRIKNSLKNKKKRVEKEIATSGMNGHEGW</sequence>
<dbReference type="FunFam" id="3.30.200.20:FF:000052">
    <property type="entry name" value="Serine/threonine-protein kinase RIO2"/>
    <property type="match status" value="1"/>
</dbReference>
<evidence type="ECO:0000256" key="9">
    <source>
        <dbReference type="ARBA" id="ARBA00022840"/>
    </source>
</evidence>
<feature type="region of interest" description="Disordered" evidence="15">
    <location>
        <begin position="392"/>
        <end position="470"/>
    </location>
</feature>
<dbReference type="InterPro" id="IPR036388">
    <property type="entry name" value="WH-like_DNA-bd_sf"/>
</dbReference>
<dbReference type="EMBL" id="JADGJW010000839">
    <property type="protein sequence ID" value="KAJ3211358.1"/>
    <property type="molecule type" value="Genomic_DNA"/>
</dbReference>
<protein>
    <recommendedName>
        <fullName evidence="13">Serine/threonine-protein kinase RIO2</fullName>
        <ecNumber evidence="3">2.7.11.1</ecNumber>
    </recommendedName>
    <alternativeName>
        <fullName evidence="14">Serine/threonine-protein kinase rio2</fullName>
    </alternativeName>
</protein>
<dbReference type="GO" id="GO:0030688">
    <property type="term" value="C:preribosome, small subunit precursor"/>
    <property type="evidence" value="ECO:0007669"/>
    <property type="project" value="TreeGrafter"/>
</dbReference>
<dbReference type="SUPFAM" id="SSF56112">
    <property type="entry name" value="Protein kinase-like (PK-like)"/>
    <property type="match status" value="1"/>
</dbReference>
<dbReference type="InterPro" id="IPR018935">
    <property type="entry name" value="RIO_kinase_CS"/>
</dbReference>
<feature type="compositionally biased region" description="Acidic residues" evidence="15">
    <location>
        <begin position="343"/>
        <end position="365"/>
    </location>
</feature>
<dbReference type="SUPFAM" id="SSF46785">
    <property type="entry name" value="Winged helix' DNA-binding domain"/>
    <property type="match status" value="1"/>
</dbReference>
<keyword evidence="5" id="KW-0808">Transferase</keyword>
<comment type="cofactor">
    <cofactor evidence="1">
        <name>Mg(2+)</name>
        <dbReference type="ChEBI" id="CHEBI:18420"/>
    </cofactor>
</comment>
<dbReference type="GO" id="GO:0005634">
    <property type="term" value="C:nucleus"/>
    <property type="evidence" value="ECO:0007669"/>
    <property type="project" value="TreeGrafter"/>
</dbReference>
<evidence type="ECO:0000256" key="5">
    <source>
        <dbReference type="ARBA" id="ARBA00022679"/>
    </source>
</evidence>
<evidence type="ECO:0000256" key="8">
    <source>
        <dbReference type="ARBA" id="ARBA00022777"/>
    </source>
</evidence>
<evidence type="ECO:0000259" key="16">
    <source>
        <dbReference type="SMART" id="SM00090"/>
    </source>
</evidence>
<accession>A0AAD5XTA8</accession>
<keyword evidence="6" id="KW-0479">Metal-binding</keyword>
<reference evidence="17" key="1">
    <citation type="submission" date="2020-05" db="EMBL/GenBank/DDBJ databases">
        <title>Phylogenomic resolution of chytrid fungi.</title>
        <authorList>
            <person name="Stajich J.E."/>
            <person name="Amses K."/>
            <person name="Simmons R."/>
            <person name="Seto K."/>
            <person name="Myers J."/>
            <person name="Bonds A."/>
            <person name="Quandt C.A."/>
            <person name="Barry K."/>
            <person name="Liu P."/>
            <person name="Grigoriev I."/>
            <person name="Longcore J.E."/>
            <person name="James T.Y."/>
        </authorList>
    </citation>
    <scope>NUCLEOTIDE SEQUENCE</scope>
    <source>
        <strain evidence="17">JEL0476</strain>
    </source>
</reference>
<evidence type="ECO:0000256" key="2">
    <source>
        <dbReference type="ARBA" id="ARBA00009196"/>
    </source>
</evidence>
<dbReference type="EC" id="2.7.11.1" evidence="3"/>
<dbReference type="InterPro" id="IPR030484">
    <property type="entry name" value="Rio2"/>
</dbReference>
<comment type="catalytic activity">
    <reaction evidence="11">
        <text>L-threonyl-[protein] + ATP = O-phospho-L-threonyl-[protein] + ADP + H(+)</text>
        <dbReference type="Rhea" id="RHEA:46608"/>
        <dbReference type="Rhea" id="RHEA-COMP:11060"/>
        <dbReference type="Rhea" id="RHEA-COMP:11605"/>
        <dbReference type="ChEBI" id="CHEBI:15378"/>
        <dbReference type="ChEBI" id="CHEBI:30013"/>
        <dbReference type="ChEBI" id="CHEBI:30616"/>
        <dbReference type="ChEBI" id="CHEBI:61977"/>
        <dbReference type="ChEBI" id="CHEBI:456216"/>
        <dbReference type="EC" id="2.7.11.1"/>
    </reaction>
</comment>
<dbReference type="GO" id="GO:0030490">
    <property type="term" value="P:maturation of SSU-rRNA"/>
    <property type="evidence" value="ECO:0007669"/>
    <property type="project" value="TreeGrafter"/>
</dbReference>
<dbReference type="InterPro" id="IPR036390">
    <property type="entry name" value="WH_DNA-bd_sf"/>
</dbReference>
<dbReference type="Gene3D" id="3.30.200.20">
    <property type="entry name" value="Phosphorylase Kinase, domain 1"/>
    <property type="match status" value="1"/>
</dbReference>
<dbReference type="Proteomes" id="UP001211065">
    <property type="component" value="Unassembled WGS sequence"/>
</dbReference>
<keyword evidence="7" id="KW-0547">Nucleotide-binding</keyword>
<dbReference type="PROSITE" id="PS01245">
    <property type="entry name" value="RIO1"/>
    <property type="match status" value="1"/>
</dbReference>